<dbReference type="EMBL" id="FOJM01000001">
    <property type="protein sequence ID" value="SFA38722.1"/>
    <property type="molecule type" value="Genomic_DNA"/>
</dbReference>
<keyword evidence="1" id="KW-0732">Signal</keyword>
<dbReference type="Gene3D" id="3.40.710.10">
    <property type="entry name" value="DD-peptidase/beta-lactamase superfamily"/>
    <property type="match status" value="1"/>
</dbReference>
<organism evidence="3 4">
    <name type="scientific">Pedobacter suwonensis</name>
    <dbReference type="NCBI Taxonomy" id="332999"/>
    <lineage>
        <taxon>Bacteria</taxon>
        <taxon>Pseudomonadati</taxon>
        <taxon>Bacteroidota</taxon>
        <taxon>Sphingobacteriia</taxon>
        <taxon>Sphingobacteriales</taxon>
        <taxon>Sphingobacteriaceae</taxon>
        <taxon>Pedobacter</taxon>
    </lineage>
</organism>
<feature type="domain" description="Beta-lactamase-related" evidence="2">
    <location>
        <begin position="33"/>
        <end position="373"/>
    </location>
</feature>
<dbReference type="InterPro" id="IPR012338">
    <property type="entry name" value="Beta-lactam/transpept-like"/>
</dbReference>
<evidence type="ECO:0000313" key="4">
    <source>
        <dbReference type="Proteomes" id="UP000198836"/>
    </source>
</evidence>
<protein>
    <submittedName>
        <fullName evidence="3">CubicO group peptidase, beta-lactamase class C family</fullName>
    </submittedName>
</protein>
<dbReference type="AlphaFoldDB" id="A0A1I0SGU9"/>
<dbReference type="OrthoDB" id="846150at2"/>
<evidence type="ECO:0000256" key="1">
    <source>
        <dbReference type="SAM" id="SignalP"/>
    </source>
</evidence>
<name>A0A1I0SGU9_9SPHI</name>
<accession>A0A1I0SGU9</accession>
<dbReference type="STRING" id="332999.SAMN04488511_101272"/>
<dbReference type="Proteomes" id="UP000198836">
    <property type="component" value="Unassembled WGS sequence"/>
</dbReference>
<gene>
    <name evidence="3" type="ORF">SAMN04488511_101272</name>
</gene>
<keyword evidence="4" id="KW-1185">Reference proteome</keyword>
<dbReference type="InterPro" id="IPR001466">
    <property type="entry name" value="Beta-lactam-related"/>
</dbReference>
<dbReference type="PANTHER" id="PTHR46825">
    <property type="entry name" value="D-ALANYL-D-ALANINE-CARBOXYPEPTIDASE/ENDOPEPTIDASE AMPH"/>
    <property type="match status" value="1"/>
</dbReference>
<feature type="chain" id="PRO_5011640778" evidence="1">
    <location>
        <begin position="24"/>
        <end position="393"/>
    </location>
</feature>
<evidence type="ECO:0000313" key="3">
    <source>
        <dbReference type="EMBL" id="SFA38722.1"/>
    </source>
</evidence>
<feature type="signal peptide" evidence="1">
    <location>
        <begin position="1"/>
        <end position="23"/>
    </location>
</feature>
<evidence type="ECO:0000259" key="2">
    <source>
        <dbReference type="Pfam" id="PF00144"/>
    </source>
</evidence>
<reference evidence="4" key="1">
    <citation type="submission" date="2016-10" db="EMBL/GenBank/DDBJ databases">
        <authorList>
            <person name="Varghese N."/>
            <person name="Submissions S."/>
        </authorList>
    </citation>
    <scope>NUCLEOTIDE SEQUENCE [LARGE SCALE GENOMIC DNA]</scope>
    <source>
        <strain evidence="4">DSM 18130</strain>
    </source>
</reference>
<dbReference type="RefSeq" id="WP_090979457.1">
    <property type="nucleotide sequence ID" value="NZ_FOJM01000001.1"/>
</dbReference>
<dbReference type="PANTHER" id="PTHR46825:SF9">
    <property type="entry name" value="BETA-LACTAMASE-RELATED DOMAIN-CONTAINING PROTEIN"/>
    <property type="match status" value="1"/>
</dbReference>
<proteinExistence type="predicted"/>
<dbReference type="SUPFAM" id="SSF56601">
    <property type="entry name" value="beta-lactamase/transpeptidase-like"/>
    <property type="match status" value="1"/>
</dbReference>
<dbReference type="Pfam" id="PF00144">
    <property type="entry name" value="Beta-lactamase"/>
    <property type="match status" value="1"/>
</dbReference>
<dbReference type="InterPro" id="IPR050491">
    <property type="entry name" value="AmpC-like"/>
</dbReference>
<sequence length="393" mass="44856">MKYYRYILLFCSVTLLLVANVYAQGDTSGSTNIDSLITKRMAESGIVGLGAAIIIDKKVAWKKGYGFSDRETGTAFTTSTLMNIASVSKTVTGACLMKAVEQGKLSLDVDINHYLPFQIRNPYFPDAKVTLRNLATHTSGLTDRYPFYTDSLYFNGKDSPQELGNFLQQYFMPGGQYYSKENFLNHKPGTFREYSNIGAALAGYIVEIRTGQKLNEYSKKYLFNPLKMNDTGWFLSEIELKKHTKLYEKKDHKIQEIPLYGCITYPDGGVRSSVDDLTHFFICLLNDGKYQNRQVLKEETVREMLRFQFDETYTPENVKPKTLNSGIFWATKMGAKRIGHNGSDPGVRVFMLSDLNKEVAVILFSNTSLSEQEENKFFEIYEDLYRYGLEIKK</sequence>